<protein>
    <submittedName>
        <fullName evidence="2">Transposase IS4 family protein</fullName>
    </submittedName>
</protein>
<reference evidence="2 3" key="1">
    <citation type="journal article" date="2011" name="Stand. Genomic Sci.">
        <title>Genome sequence of the moderately thermophilic halophile Flexistipes sinusarabici strain (MAS10).</title>
        <authorList>
            <person name="Lapidus A."/>
            <person name="Chertkov O."/>
            <person name="Nolan M."/>
            <person name="Lucas S."/>
            <person name="Hammon N."/>
            <person name="Deshpande S."/>
            <person name="Cheng J.F."/>
            <person name="Tapia R."/>
            <person name="Han C."/>
            <person name="Goodwin L."/>
            <person name="Pitluck S."/>
            <person name="Liolios K."/>
            <person name="Pagani I."/>
            <person name="Ivanova N."/>
            <person name="Huntemann M."/>
            <person name="Mavromatis K."/>
            <person name="Mikhailova N."/>
            <person name="Pati A."/>
            <person name="Chen A."/>
            <person name="Palaniappan K."/>
            <person name="Land M."/>
            <person name="Hauser L."/>
            <person name="Brambilla E.M."/>
            <person name="Rohde M."/>
            <person name="Abt B."/>
            <person name="Spring S."/>
            <person name="Goker M."/>
            <person name="Bristow J."/>
            <person name="Eisen J.A."/>
            <person name="Markowitz V."/>
            <person name="Hugenholtz P."/>
            <person name="Kyrpides N.C."/>
            <person name="Klenk H.P."/>
            <person name="Woyke T."/>
        </authorList>
    </citation>
    <scope>NUCLEOTIDE SEQUENCE [LARGE SCALE GENOMIC DNA]</scope>
    <source>
        <strain evidence="3">DSM 4947 / MAS 10</strain>
    </source>
</reference>
<dbReference type="PANTHER" id="PTHR34614:SF2">
    <property type="entry name" value="TRANSPOSASE IS4-LIKE DOMAIN-CONTAINING PROTEIN"/>
    <property type="match status" value="1"/>
</dbReference>
<dbReference type="InterPro" id="IPR012337">
    <property type="entry name" value="RNaseH-like_sf"/>
</dbReference>
<dbReference type="OrthoDB" id="9766984at2"/>
<evidence type="ECO:0000313" key="3">
    <source>
        <dbReference type="Proteomes" id="UP000006621"/>
    </source>
</evidence>
<dbReference type="SUPFAM" id="SSF53098">
    <property type="entry name" value="Ribonuclease H-like"/>
    <property type="match status" value="1"/>
</dbReference>
<dbReference type="GO" id="GO:0006313">
    <property type="term" value="P:DNA transposition"/>
    <property type="evidence" value="ECO:0007669"/>
    <property type="project" value="InterPro"/>
</dbReference>
<evidence type="ECO:0000259" key="1">
    <source>
        <dbReference type="Pfam" id="PF01609"/>
    </source>
</evidence>
<dbReference type="PANTHER" id="PTHR34614">
    <property type="match status" value="1"/>
</dbReference>
<dbReference type="GO" id="GO:0003677">
    <property type="term" value="F:DNA binding"/>
    <property type="evidence" value="ECO:0007669"/>
    <property type="project" value="InterPro"/>
</dbReference>
<reference evidence="3" key="2">
    <citation type="submission" date="2011-06" db="EMBL/GenBank/DDBJ databases">
        <title>The complete genome of Flexistipes sinusarabici DSM 4947.</title>
        <authorList>
            <person name="Lucas S."/>
            <person name="Han J."/>
            <person name="Lapidus A."/>
            <person name="Bruce D."/>
            <person name="Goodwin L."/>
            <person name="Pitluck S."/>
            <person name="Peters L."/>
            <person name="Kyrpides N."/>
            <person name="Mavromatis K."/>
            <person name="Ivanova N."/>
            <person name="Mikhailova N."/>
            <person name="Chertkov O."/>
            <person name="Detter J.C."/>
            <person name="Tapia R."/>
            <person name="Han C."/>
            <person name="Land M."/>
            <person name="Hauser L."/>
            <person name="Markowitz V."/>
            <person name="Cheng J.-F."/>
            <person name="Hugenholtz P."/>
            <person name="Woyke T."/>
            <person name="Wu D."/>
            <person name="Spring S."/>
            <person name="Schroeder M."/>
            <person name="Brambilla E."/>
            <person name="Klenk H.-P."/>
            <person name="Eisen J.A."/>
        </authorList>
    </citation>
    <scope>NUCLEOTIDE SEQUENCE [LARGE SCALE GENOMIC DNA]</scope>
    <source>
        <strain evidence="3">DSM 4947 / MAS 10</strain>
    </source>
</reference>
<organism evidence="2 3">
    <name type="scientific">Flexistipes sinusarabici (strain ATCC 49648 / DSM 4947 / MAS 10)</name>
    <dbReference type="NCBI Taxonomy" id="717231"/>
    <lineage>
        <taxon>Bacteria</taxon>
        <taxon>Pseudomonadati</taxon>
        <taxon>Deferribacterota</taxon>
        <taxon>Deferribacteres</taxon>
        <taxon>Deferribacterales</taxon>
        <taxon>Flexistipitaceae</taxon>
        <taxon>Flexistipes</taxon>
    </lineage>
</organism>
<feature type="domain" description="Transposase IS4-like" evidence="1">
    <location>
        <begin position="227"/>
        <end position="487"/>
    </location>
</feature>
<accession>F8E3P4</accession>
<dbReference type="InterPro" id="IPR002559">
    <property type="entry name" value="Transposase_11"/>
</dbReference>
<dbReference type="HOGENOM" id="CLU_022426_5_0_0"/>
<sequence>MFLRKVESKRKSGYTHTTVQLVESYRNEEGKSRTRILYHFGPLDKFLQADADKLVDSVLKMKGEVFLDHLEKFGSAKNFGDLFTIFRILKELKFFQEIEKIKESETRIEFDLVGHINALISNRINDPSSKLKLLSWLELVYLPELKSSGINYNNLLRSMDFLIKHKKRLEDRLAESVLSIFDLSLRMCFYDMTSSYFETNNLSDSDIRCYGYSRDNRSDRVQVTIGVVMTEEGIPIAHYVFPGNTADVSTLQEVVKDIKDRFGDFREVSIVTDKGMTSDKNIDYLLSGDHSFIVGESKTKKISREILSEANTEQEDKESGFTYEKVVPYKYEVDGIKRLCNLRYVYSFNPETYRLNAEKFKVKLADYEEKLSEINVKDIDSADKYSQLKSWLKSHGMVKWFDLSIQGDVVISKSKDSVLSSVQAGFGWFLIKSNLSWEWNKEELVSGYKTLWKVEHGFRELKHSFDIRPMYHWTERRIRAHVFLCFIGMVATSVIEKRLKDSGIDMSWEKCLYEMRKIKVIDYRTKSGIYGHAINEISKQQEKLFRAVGCPKPKLGHL</sequence>
<dbReference type="AlphaFoldDB" id="F8E3P4"/>
<proteinExistence type="predicted"/>
<dbReference type="Proteomes" id="UP000006621">
    <property type="component" value="Chromosome"/>
</dbReference>
<dbReference type="KEGG" id="fsi:Flexsi_0640"/>
<gene>
    <name evidence="2" type="ordered locus">Flexsi_0640</name>
</gene>
<name>F8E3P4_FLESM</name>
<dbReference type="EMBL" id="CP002858">
    <property type="protein sequence ID" value="AEI14317.1"/>
    <property type="molecule type" value="Genomic_DNA"/>
</dbReference>
<dbReference type="NCBIfam" id="NF033559">
    <property type="entry name" value="transpos_IS1634"/>
    <property type="match status" value="1"/>
</dbReference>
<dbReference type="eggNOG" id="COG5421">
    <property type="taxonomic scope" value="Bacteria"/>
</dbReference>
<dbReference type="STRING" id="717231.Flexsi_0640"/>
<dbReference type="RefSeq" id="WP_013885821.1">
    <property type="nucleotide sequence ID" value="NC_015672.1"/>
</dbReference>
<evidence type="ECO:0000313" key="2">
    <source>
        <dbReference type="EMBL" id="AEI14317.1"/>
    </source>
</evidence>
<keyword evidence="3" id="KW-1185">Reference proteome</keyword>
<dbReference type="InterPro" id="IPR047654">
    <property type="entry name" value="IS1634_transpos"/>
</dbReference>
<dbReference type="GO" id="GO:0004803">
    <property type="term" value="F:transposase activity"/>
    <property type="evidence" value="ECO:0007669"/>
    <property type="project" value="InterPro"/>
</dbReference>
<dbReference type="Pfam" id="PF01609">
    <property type="entry name" value="DDE_Tnp_1"/>
    <property type="match status" value="1"/>
</dbReference>